<dbReference type="EMBL" id="KZ305027">
    <property type="protein sequence ID" value="PIA52291.1"/>
    <property type="molecule type" value="Genomic_DNA"/>
</dbReference>
<feature type="region of interest" description="Disordered" evidence="1">
    <location>
        <begin position="283"/>
        <end position="331"/>
    </location>
</feature>
<dbReference type="EMBL" id="KZ305027">
    <property type="protein sequence ID" value="PIA52292.1"/>
    <property type="molecule type" value="Genomic_DNA"/>
</dbReference>
<gene>
    <name evidence="2" type="ORF">AQUCO_01000277v1</name>
</gene>
<evidence type="ECO:0000256" key="1">
    <source>
        <dbReference type="SAM" id="MobiDB-lite"/>
    </source>
</evidence>
<dbReference type="FunCoup" id="A0A2G5E959">
    <property type="interactions" value="1499"/>
</dbReference>
<dbReference type="GO" id="GO:0042651">
    <property type="term" value="C:thylakoid membrane"/>
    <property type="evidence" value="ECO:0007669"/>
    <property type="project" value="TreeGrafter"/>
</dbReference>
<dbReference type="AlphaFoldDB" id="A0A2G5E959"/>
<organism evidence="2 3">
    <name type="scientific">Aquilegia coerulea</name>
    <name type="common">Rocky mountain columbine</name>
    <dbReference type="NCBI Taxonomy" id="218851"/>
    <lineage>
        <taxon>Eukaryota</taxon>
        <taxon>Viridiplantae</taxon>
        <taxon>Streptophyta</taxon>
        <taxon>Embryophyta</taxon>
        <taxon>Tracheophyta</taxon>
        <taxon>Spermatophyta</taxon>
        <taxon>Magnoliopsida</taxon>
        <taxon>Ranunculales</taxon>
        <taxon>Ranunculaceae</taxon>
        <taxon>Thalictroideae</taxon>
        <taxon>Aquilegia</taxon>
    </lineage>
</organism>
<dbReference type="OrthoDB" id="722566at2759"/>
<evidence type="ECO:0000313" key="3">
    <source>
        <dbReference type="Proteomes" id="UP000230069"/>
    </source>
</evidence>
<feature type="compositionally biased region" description="Basic and acidic residues" evidence="1">
    <location>
        <begin position="319"/>
        <end position="331"/>
    </location>
</feature>
<dbReference type="PANTHER" id="PTHR33917">
    <property type="entry name" value="PROTEIN EXECUTER 1, CHLOROPLASTIC"/>
    <property type="match status" value="1"/>
</dbReference>
<dbReference type="Pfam" id="PF12014">
    <property type="entry name" value="Cyclin_D1_bind"/>
    <property type="match status" value="1"/>
</dbReference>
<accession>A0A2G5E959</accession>
<dbReference type="PANTHER" id="PTHR33917:SF3">
    <property type="entry name" value="PROTEIN EXECUTER 1, CHLOROPLASTIC"/>
    <property type="match status" value="1"/>
</dbReference>
<evidence type="ECO:0000313" key="2">
    <source>
        <dbReference type="EMBL" id="PIA52293.1"/>
    </source>
</evidence>
<dbReference type="GO" id="GO:0010343">
    <property type="term" value="P:singlet oxygen-mediated programmed cell death"/>
    <property type="evidence" value="ECO:0007669"/>
    <property type="project" value="InterPro"/>
</dbReference>
<reference evidence="2 3" key="1">
    <citation type="submission" date="2017-09" db="EMBL/GenBank/DDBJ databases">
        <title>WGS assembly of Aquilegia coerulea Goldsmith.</title>
        <authorList>
            <person name="Hodges S."/>
            <person name="Kramer E."/>
            <person name="Nordborg M."/>
            <person name="Tomkins J."/>
            <person name="Borevitz J."/>
            <person name="Derieg N."/>
            <person name="Yan J."/>
            <person name="Mihaltcheva S."/>
            <person name="Hayes R.D."/>
            <person name="Rokhsar D."/>
        </authorList>
    </citation>
    <scope>NUCLEOTIDE SEQUENCE [LARGE SCALE GENOMIC DNA]</scope>
    <source>
        <strain evidence="3">cv. Goldsmith</strain>
    </source>
</reference>
<protein>
    <submittedName>
        <fullName evidence="2">Uncharacterized protein</fullName>
    </submittedName>
</protein>
<dbReference type="Proteomes" id="UP000230069">
    <property type="component" value="Unassembled WGS sequence"/>
</dbReference>
<dbReference type="EMBL" id="KZ305027">
    <property type="protein sequence ID" value="PIA52293.1"/>
    <property type="molecule type" value="Genomic_DNA"/>
</dbReference>
<proteinExistence type="predicted"/>
<sequence>MASLSSPSFSSPSSTYTSSRNTFYKFHIRNPRIHSPSSSPLKFLSSSSSCRVSNVVICRCQKNSDSSPLPEDEFNGKLDSLLHEAMRNVTKSFDDFVKFYRNPLKENMKVEVDVKEMVVEEKEEEEDWNWDQWMKYIKELEEEEKTVSVLKAKLGDAVGREDYEDAAKLKVGIAAASANDTVGRVISQLNRAVEEERFEDAAFIRDNAGAGLIGWWAGTSDGSDDPYGRIIRISAEHGRYVARSYSPRQLATATPGAPLFEVFLSNNNNGEYRQLVVCLKRSSRKSGDSSTKSSDSSDQKSDLNPLNGPSEGKSGLSALDRDDLEKSKDKIDDSNLTERLADLQNKMRDMIPDVKVKLKLSGPGKLDGPIKFVEQISDEDDEEETEELVTPEMDDVKAESSKHQDEIVVDSAGGISNSNKDDSDLEVKIVFGGFLQKLSNPMPSKDLIRVPAKIEKKGRLSFSFSINTGDNEVETDGKVQASHDKSVSISGHRIMVDIAKVVNRREKIPRKVLKDVGELIMLRLNQAQNRQTLSGTTTFNRIEVPESSDALSGLYIGALGINTSEVIHLRRNFGQWQEDDANQKSPNLEFYEYVEALKLTGDPYVPAGQVAFRAKIGKQYQLPHKGIFPEELGVVARYKGQGRLAESGFHSPRWVDGELVIINSKYIKGGPVVGFVYWAPEYHFLVFFNRLRLQS</sequence>
<dbReference type="InterPro" id="IPR044680">
    <property type="entry name" value="EX1/2"/>
</dbReference>
<keyword evidence="3" id="KW-1185">Reference proteome</keyword>
<dbReference type="STRING" id="218851.A0A2G5E959"/>
<name>A0A2G5E959_AQUCA</name>